<gene>
    <name evidence="2" type="ORF">M5D96_013185</name>
</gene>
<evidence type="ECO:0000256" key="1">
    <source>
        <dbReference type="SAM" id="MobiDB-lite"/>
    </source>
</evidence>
<sequence>MSSEPNDGAGDKGAIMEQVAGGHKRLALDLALANVVDLARRLNLTSVEGYGCLETGAEPDGQKSGDDTARAPCSVPPVGGCKRTYLKPKRGRARFRRTEARPQTPRGVQCLTAHLPVPPPPPPPSPRCPQAWELCSALDRAEDIVIQSGKTDELLDQLLYEAKIIDQQVILQGRMQRDVEMIRCLETEFSGRSMLYLTEAIRADCESQHVQELRNRCIRTLKRHEARLMNLGLQSEVDESQDEGNGKGTQTDIYAYQDTIVPTLVDFELPLDVQEPGPGAHKAGRSGAGDGHQGEKKVQD</sequence>
<keyword evidence="3" id="KW-1185">Reference proteome</keyword>
<proteinExistence type="predicted"/>
<name>A0A9Q0BJK6_9MUSC</name>
<comment type="caution">
    <text evidence="2">The sequence shown here is derived from an EMBL/GenBank/DDBJ whole genome shotgun (WGS) entry which is preliminary data.</text>
</comment>
<organism evidence="2 3">
    <name type="scientific">Drosophila gunungcola</name>
    <name type="common">fruit fly</name>
    <dbReference type="NCBI Taxonomy" id="103775"/>
    <lineage>
        <taxon>Eukaryota</taxon>
        <taxon>Metazoa</taxon>
        <taxon>Ecdysozoa</taxon>
        <taxon>Arthropoda</taxon>
        <taxon>Hexapoda</taxon>
        <taxon>Insecta</taxon>
        <taxon>Pterygota</taxon>
        <taxon>Neoptera</taxon>
        <taxon>Endopterygota</taxon>
        <taxon>Diptera</taxon>
        <taxon>Brachycera</taxon>
        <taxon>Muscomorpha</taxon>
        <taxon>Ephydroidea</taxon>
        <taxon>Drosophilidae</taxon>
        <taxon>Drosophila</taxon>
        <taxon>Sophophora</taxon>
    </lineage>
</organism>
<protein>
    <submittedName>
        <fullName evidence="2">Uncharacterized protein</fullName>
    </submittedName>
</protein>
<accession>A0A9Q0BJK6</accession>
<evidence type="ECO:0000313" key="3">
    <source>
        <dbReference type="Proteomes" id="UP001059596"/>
    </source>
</evidence>
<dbReference type="OrthoDB" id="7869994at2759"/>
<dbReference type="EMBL" id="JAMKOV010000085">
    <property type="protein sequence ID" value="KAI8034025.1"/>
    <property type="molecule type" value="Genomic_DNA"/>
</dbReference>
<dbReference type="AlphaFoldDB" id="A0A9Q0BJK6"/>
<feature type="region of interest" description="Disordered" evidence="1">
    <location>
        <begin position="271"/>
        <end position="300"/>
    </location>
</feature>
<reference evidence="2" key="1">
    <citation type="journal article" date="2023" name="Genome Biol. Evol.">
        <title>Long-read-based Genome Assembly of Drosophila gunungcola Reveals Fewer Chemosensory Genes in Flower-breeding Species.</title>
        <authorList>
            <person name="Negi A."/>
            <person name="Liao B.Y."/>
            <person name="Yeh S.D."/>
        </authorList>
    </citation>
    <scope>NUCLEOTIDE SEQUENCE</scope>
    <source>
        <strain evidence="2">Sukarami</strain>
    </source>
</reference>
<dbReference type="Proteomes" id="UP001059596">
    <property type="component" value="Unassembled WGS sequence"/>
</dbReference>
<evidence type="ECO:0000313" key="2">
    <source>
        <dbReference type="EMBL" id="KAI8034025.1"/>
    </source>
</evidence>